<evidence type="ECO:0000313" key="2">
    <source>
        <dbReference type="EMBL" id="QED30108.1"/>
    </source>
</evidence>
<feature type="transmembrane region" description="Helical" evidence="1">
    <location>
        <begin position="154"/>
        <end position="174"/>
    </location>
</feature>
<feature type="transmembrane region" description="Helical" evidence="1">
    <location>
        <begin position="67"/>
        <end position="84"/>
    </location>
</feature>
<keyword evidence="3" id="KW-1185">Reference proteome</keyword>
<feature type="transmembrane region" description="Helical" evidence="1">
    <location>
        <begin position="186"/>
        <end position="204"/>
    </location>
</feature>
<feature type="transmembrane region" description="Helical" evidence="1">
    <location>
        <begin position="224"/>
        <end position="240"/>
    </location>
</feature>
<feature type="transmembrane region" description="Helical" evidence="1">
    <location>
        <begin position="340"/>
        <end position="358"/>
    </location>
</feature>
<protein>
    <submittedName>
        <fullName evidence="2">NnrS family protein</fullName>
    </submittedName>
</protein>
<dbReference type="Pfam" id="PF05940">
    <property type="entry name" value="NnrS"/>
    <property type="match status" value="1"/>
</dbReference>
<feature type="transmembrane region" description="Helical" evidence="1">
    <location>
        <begin position="275"/>
        <end position="295"/>
    </location>
</feature>
<feature type="transmembrane region" description="Helical" evidence="1">
    <location>
        <begin position="125"/>
        <end position="142"/>
    </location>
</feature>
<proteinExistence type="predicted"/>
<dbReference type="KEGG" id="bbae:FRD01_23310"/>
<organism evidence="2 3">
    <name type="scientific">Microvenator marinus</name>
    <dbReference type="NCBI Taxonomy" id="2600177"/>
    <lineage>
        <taxon>Bacteria</taxon>
        <taxon>Deltaproteobacteria</taxon>
        <taxon>Bradymonadales</taxon>
        <taxon>Microvenatoraceae</taxon>
        <taxon>Microvenator</taxon>
    </lineage>
</organism>
<feature type="transmembrane region" description="Helical" evidence="1">
    <location>
        <begin position="301"/>
        <end position="320"/>
    </location>
</feature>
<keyword evidence="1" id="KW-0812">Transmembrane</keyword>
<feature type="transmembrane region" description="Helical" evidence="1">
    <location>
        <begin position="364"/>
        <end position="386"/>
    </location>
</feature>
<feature type="transmembrane region" description="Helical" evidence="1">
    <location>
        <begin position="29"/>
        <end position="47"/>
    </location>
</feature>
<dbReference type="RefSeq" id="WP_146963502.1">
    <property type="nucleotide sequence ID" value="NZ_CP042467.1"/>
</dbReference>
<feature type="transmembrane region" description="Helical" evidence="1">
    <location>
        <begin position="96"/>
        <end position="119"/>
    </location>
</feature>
<gene>
    <name evidence="2" type="ORF">FRD01_23310</name>
</gene>
<accession>A0A5B8XYR2</accession>
<evidence type="ECO:0000256" key="1">
    <source>
        <dbReference type="SAM" id="Phobius"/>
    </source>
</evidence>
<sequence length="402" mass="43335">MTTPKSISLIDPPAAEVPFALLGKGFRPFFLGAALFAVLYMPLWAWVYLKGGATGPFGPIVWHAHEMLHGFTVAVIAGFLLTAVSNWTRESTAEGWLLLGVFSVWLAGRIGILLCGFLPEAFYPIVSAIDLAFLPIFAGTIARPIFKTKNKRNYVFPIILMVMWASNLLTHLDVYGITSGMGMKSLYLALHMILVIVILITGRIVPLFTRNALDDMSIQSNPKVDKLCVGLAVLFAAISTSGIQVLVPWVALALALALVVRSWKWGSLKTLKVPLLWILHFGNLWLILGFTLLAVSSWGVLAPSVAIHGLTTGVIGILCLGMMARVTRGHTGRDLTTDKLTTLAFVLMVGAVLTRVGGPIVGGSAVMTSIVVSAGLWSAAFLLYLTQHAHMLLTPRPDGRPG</sequence>
<name>A0A5B8XYR2_9DELT</name>
<dbReference type="EMBL" id="CP042467">
    <property type="protein sequence ID" value="QED30108.1"/>
    <property type="molecule type" value="Genomic_DNA"/>
</dbReference>
<dbReference type="OrthoDB" id="5487830at2"/>
<dbReference type="InterPro" id="IPR010266">
    <property type="entry name" value="NnrS"/>
</dbReference>
<keyword evidence="1" id="KW-1133">Transmembrane helix</keyword>
<evidence type="ECO:0000313" key="3">
    <source>
        <dbReference type="Proteomes" id="UP000321595"/>
    </source>
</evidence>
<keyword evidence="1" id="KW-0472">Membrane</keyword>
<reference evidence="2 3" key="1">
    <citation type="submission" date="2019-08" db="EMBL/GenBank/DDBJ databases">
        <authorList>
            <person name="Liang Q."/>
        </authorList>
    </citation>
    <scope>NUCLEOTIDE SEQUENCE [LARGE SCALE GENOMIC DNA]</scope>
    <source>
        <strain evidence="2 3">V1718</strain>
    </source>
</reference>
<dbReference type="Proteomes" id="UP000321595">
    <property type="component" value="Chromosome"/>
</dbReference>
<dbReference type="AlphaFoldDB" id="A0A5B8XYR2"/>